<dbReference type="Proteomes" id="UP001055879">
    <property type="component" value="Linkage Group LG18"/>
</dbReference>
<reference evidence="1 2" key="2">
    <citation type="journal article" date="2022" name="Mol. Ecol. Resour.">
        <title>The genomes of chicory, endive, great burdock and yacon provide insights into Asteraceae paleo-polyploidization history and plant inulin production.</title>
        <authorList>
            <person name="Fan W."/>
            <person name="Wang S."/>
            <person name="Wang H."/>
            <person name="Wang A."/>
            <person name="Jiang F."/>
            <person name="Liu H."/>
            <person name="Zhao H."/>
            <person name="Xu D."/>
            <person name="Zhang Y."/>
        </authorList>
    </citation>
    <scope>NUCLEOTIDE SEQUENCE [LARGE SCALE GENOMIC DNA]</scope>
    <source>
        <strain evidence="2">cv. Niubang</strain>
    </source>
</reference>
<proteinExistence type="predicted"/>
<sequence length="148" mass="16635">MKIRDSASKNLRRCRYRKRHDLDTMRTLFRCSYCYDQKPPIYNPDNSSSYNSITCHSTTCMLVPMRYCSSLNNTCLYLIVYGDLSYSSGELATETITLGSSSSSDHGINSFAFTKVVFGCCHRNAGMFTNDQSDIIGLGGGPFSLVRR</sequence>
<gene>
    <name evidence="1" type="ORF">L6452_43680</name>
</gene>
<organism evidence="1 2">
    <name type="scientific">Arctium lappa</name>
    <name type="common">Greater burdock</name>
    <name type="synonym">Lappa major</name>
    <dbReference type="NCBI Taxonomy" id="4217"/>
    <lineage>
        <taxon>Eukaryota</taxon>
        <taxon>Viridiplantae</taxon>
        <taxon>Streptophyta</taxon>
        <taxon>Embryophyta</taxon>
        <taxon>Tracheophyta</taxon>
        <taxon>Spermatophyta</taxon>
        <taxon>Magnoliopsida</taxon>
        <taxon>eudicotyledons</taxon>
        <taxon>Gunneridae</taxon>
        <taxon>Pentapetalae</taxon>
        <taxon>asterids</taxon>
        <taxon>campanulids</taxon>
        <taxon>Asterales</taxon>
        <taxon>Asteraceae</taxon>
        <taxon>Carduoideae</taxon>
        <taxon>Cardueae</taxon>
        <taxon>Arctiinae</taxon>
        <taxon>Arctium</taxon>
    </lineage>
</organism>
<keyword evidence="2" id="KW-1185">Reference proteome</keyword>
<protein>
    <submittedName>
        <fullName evidence="1">Uncharacterized protein</fullName>
    </submittedName>
</protein>
<evidence type="ECO:0000313" key="1">
    <source>
        <dbReference type="EMBL" id="KAI3665063.1"/>
    </source>
</evidence>
<dbReference type="EMBL" id="CM042064">
    <property type="protein sequence ID" value="KAI3665063.1"/>
    <property type="molecule type" value="Genomic_DNA"/>
</dbReference>
<evidence type="ECO:0000313" key="2">
    <source>
        <dbReference type="Proteomes" id="UP001055879"/>
    </source>
</evidence>
<accession>A0ACB8XEB3</accession>
<comment type="caution">
    <text evidence="1">The sequence shown here is derived from an EMBL/GenBank/DDBJ whole genome shotgun (WGS) entry which is preliminary data.</text>
</comment>
<reference evidence="2" key="1">
    <citation type="journal article" date="2022" name="Mol. Ecol. Resour.">
        <title>The genomes of chicory, endive, great burdock and yacon provide insights into Asteraceae palaeo-polyploidization history and plant inulin production.</title>
        <authorList>
            <person name="Fan W."/>
            <person name="Wang S."/>
            <person name="Wang H."/>
            <person name="Wang A."/>
            <person name="Jiang F."/>
            <person name="Liu H."/>
            <person name="Zhao H."/>
            <person name="Xu D."/>
            <person name="Zhang Y."/>
        </authorList>
    </citation>
    <scope>NUCLEOTIDE SEQUENCE [LARGE SCALE GENOMIC DNA]</scope>
    <source>
        <strain evidence="2">cv. Niubang</strain>
    </source>
</reference>
<name>A0ACB8XEB3_ARCLA</name>